<protein>
    <submittedName>
        <fullName evidence="8">Simple sugar transport system ATP-binding protein</fullName>
    </submittedName>
</protein>
<dbReference type="InterPro" id="IPR050107">
    <property type="entry name" value="ABC_carbohydrate_import_ATPase"/>
</dbReference>
<feature type="domain" description="ABC transporter" evidence="7">
    <location>
        <begin position="10"/>
        <end position="245"/>
    </location>
</feature>
<dbReference type="PROSITE" id="PS00211">
    <property type="entry name" value="ABC_TRANSPORTER_1"/>
    <property type="match status" value="1"/>
</dbReference>
<dbReference type="RefSeq" id="WP_207064413.1">
    <property type="nucleotide sequence ID" value="NZ_BAABLE010000005.1"/>
</dbReference>
<dbReference type="PROSITE" id="PS50893">
    <property type="entry name" value="ABC_TRANSPORTER_2"/>
    <property type="match status" value="2"/>
</dbReference>
<name>A0A840BQJ5_9RHOO</name>
<organism evidence="8 9">
    <name type="scientific">Niveibacterium umoris</name>
    <dbReference type="NCBI Taxonomy" id="1193620"/>
    <lineage>
        <taxon>Bacteria</taxon>
        <taxon>Pseudomonadati</taxon>
        <taxon>Pseudomonadota</taxon>
        <taxon>Betaproteobacteria</taxon>
        <taxon>Rhodocyclales</taxon>
        <taxon>Rhodocyclaceae</taxon>
        <taxon>Niveibacterium</taxon>
    </lineage>
</organism>
<dbReference type="SUPFAM" id="SSF52540">
    <property type="entry name" value="P-loop containing nucleoside triphosphate hydrolases"/>
    <property type="match status" value="2"/>
</dbReference>
<evidence type="ECO:0000313" key="8">
    <source>
        <dbReference type="EMBL" id="MBB4013096.1"/>
    </source>
</evidence>
<evidence type="ECO:0000256" key="5">
    <source>
        <dbReference type="ARBA" id="ARBA00022741"/>
    </source>
</evidence>
<dbReference type="InterPro" id="IPR003439">
    <property type="entry name" value="ABC_transporter-like_ATP-bd"/>
</dbReference>
<keyword evidence="4" id="KW-0677">Repeat</keyword>
<dbReference type="InterPro" id="IPR003593">
    <property type="entry name" value="AAA+_ATPase"/>
</dbReference>
<feature type="domain" description="ABC transporter" evidence="7">
    <location>
        <begin position="264"/>
        <end position="509"/>
    </location>
</feature>
<keyword evidence="2" id="KW-0472">Membrane</keyword>
<proteinExistence type="predicted"/>
<evidence type="ECO:0000256" key="2">
    <source>
        <dbReference type="ARBA" id="ARBA00022475"/>
    </source>
</evidence>
<dbReference type="AlphaFoldDB" id="A0A840BQJ5"/>
<dbReference type="InterPro" id="IPR017871">
    <property type="entry name" value="ABC_transporter-like_CS"/>
</dbReference>
<dbReference type="GO" id="GO:0016887">
    <property type="term" value="F:ATP hydrolysis activity"/>
    <property type="evidence" value="ECO:0007669"/>
    <property type="project" value="InterPro"/>
</dbReference>
<dbReference type="SMART" id="SM00382">
    <property type="entry name" value="AAA"/>
    <property type="match status" value="2"/>
</dbReference>
<evidence type="ECO:0000259" key="7">
    <source>
        <dbReference type="PROSITE" id="PS50893"/>
    </source>
</evidence>
<keyword evidence="5" id="KW-0547">Nucleotide-binding</keyword>
<dbReference type="Proteomes" id="UP000561045">
    <property type="component" value="Unassembled WGS sequence"/>
</dbReference>
<evidence type="ECO:0000256" key="6">
    <source>
        <dbReference type="ARBA" id="ARBA00022840"/>
    </source>
</evidence>
<evidence type="ECO:0000256" key="3">
    <source>
        <dbReference type="ARBA" id="ARBA00022597"/>
    </source>
</evidence>
<keyword evidence="2" id="KW-1003">Cell membrane</keyword>
<keyword evidence="3 8" id="KW-0762">Sugar transport</keyword>
<comment type="caution">
    <text evidence="8">The sequence shown here is derived from an EMBL/GenBank/DDBJ whole genome shotgun (WGS) entry which is preliminary data.</text>
</comment>
<evidence type="ECO:0000256" key="4">
    <source>
        <dbReference type="ARBA" id="ARBA00022737"/>
    </source>
</evidence>
<dbReference type="Pfam" id="PF00005">
    <property type="entry name" value="ABC_tran"/>
    <property type="match status" value="2"/>
</dbReference>
<evidence type="ECO:0000256" key="1">
    <source>
        <dbReference type="ARBA" id="ARBA00022448"/>
    </source>
</evidence>
<dbReference type="EMBL" id="JACIET010000002">
    <property type="protein sequence ID" value="MBB4013096.1"/>
    <property type="molecule type" value="Genomic_DNA"/>
</dbReference>
<dbReference type="PANTHER" id="PTHR43790">
    <property type="entry name" value="CARBOHYDRATE TRANSPORT ATP-BINDING PROTEIN MG119-RELATED"/>
    <property type="match status" value="1"/>
</dbReference>
<dbReference type="CDD" id="cd03216">
    <property type="entry name" value="ABC_Carb_Monos_I"/>
    <property type="match status" value="1"/>
</dbReference>
<keyword evidence="1" id="KW-0813">Transport</keyword>
<sequence length="510" mass="55402">MVVNASQPVLEMRGIDKRFPGVHALSKAALRLFPGEVHALMGQNGAGKSTLIKVLTGVEAPDAGEIRLGDEIVHPECVGHAQQLGISTVYQEINLCPNLSVAENIYIGRFPMRHGMVDWKHMQQDAVAALKALNVDVDVSLPLGHYPVAIQQMVAIARALSTDARILVLDEPTSSLDEDEVARLFDTLRGLKARGIAILFVTHFLDQTYAISDRITVLRNGEFVGEYLAADLPRMALIEKMVGRAIEESAFARPAEDASAEHAAQDTGAPLFSARSLGKRGAVQPLDLEFRAGRVLGLGGLLGSGRTETARLLFGIDRADAGSVDCGGAKRQFRSPADAIRAGIGFCPEDRKTEGIVAELSIRENIVLALQARRGIFRYIPKRKQREIADRLIAQLGVRTPDAEKPIGQLSGGNQQKALLARWLATEPKMLILDEPTRGIDVAAKLEIMDMVKAQCRKGLAILFISSEMAEVLRVSDRIAVLRDRRKVGEIDGAGAQERDVFRLIAGAEQ</sequence>
<keyword evidence="9" id="KW-1185">Reference proteome</keyword>
<dbReference type="CDD" id="cd03215">
    <property type="entry name" value="ABC_Carb_Monos_II"/>
    <property type="match status" value="1"/>
</dbReference>
<dbReference type="Gene3D" id="3.40.50.300">
    <property type="entry name" value="P-loop containing nucleotide triphosphate hydrolases"/>
    <property type="match status" value="2"/>
</dbReference>
<dbReference type="GO" id="GO:0005524">
    <property type="term" value="F:ATP binding"/>
    <property type="evidence" value="ECO:0007669"/>
    <property type="project" value="UniProtKB-KW"/>
</dbReference>
<dbReference type="InterPro" id="IPR027417">
    <property type="entry name" value="P-loop_NTPase"/>
</dbReference>
<gene>
    <name evidence="8" type="ORF">GGR36_002442</name>
</gene>
<evidence type="ECO:0000313" key="9">
    <source>
        <dbReference type="Proteomes" id="UP000561045"/>
    </source>
</evidence>
<accession>A0A840BQJ5</accession>
<keyword evidence="6 8" id="KW-0067">ATP-binding</keyword>
<reference evidence="8 9" key="1">
    <citation type="submission" date="2020-08" db="EMBL/GenBank/DDBJ databases">
        <title>Genomic Encyclopedia of Type Strains, Phase IV (KMG-IV): sequencing the most valuable type-strain genomes for metagenomic binning, comparative biology and taxonomic classification.</title>
        <authorList>
            <person name="Goeker M."/>
        </authorList>
    </citation>
    <scope>NUCLEOTIDE SEQUENCE [LARGE SCALE GENOMIC DNA]</scope>
    <source>
        <strain evidence="8 9">DSM 106739</strain>
    </source>
</reference>
<dbReference type="PANTHER" id="PTHR43790:SF9">
    <property type="entry name" value="GALACTOFURANOSE TRANSPORTER ATP-BINDING PROTEIN YTFR"/>
    <property type="match status" value="1"/>
</dbReference>